<gene>
    <name evidence="1" type="ORF">METZ01_LOCUS406778</name>
</gene>
<name>A0A382W5H1_9ZZZZ</name>
<dbReference type="EMBL" id="UINC01157112">
    <property type="protein sequence ID" value="SVD53924.1"/>
    <property type="molecule type" value="Genomic_DNA"/>
</dbReference>
<organism evidence="1">
    <name type="scientific">marine metagenome</name>
    <dbReference type="NCBI Taxonomy" id="408172"/>
    <lineage>
        <taxon>unclassified sequences</taxon>
        <taxon>metagenomes</taxon>
        <taxon>ecological metagenomes</taxon>
    </lineage>
</organism>
<accession>A0A382W5H1</accession>
<protein>
    <submittedName>
        <fullName evidence="1">Uncharacterized protein</fullName>
    </submittedName>
</protein>
<dbReference type="AlphaFoldDB" id="A0A382W5H1"/>
<feature type="non-terminal residue" evidence="1">
    <location>
        <position position="1"/>
    </location>
</feature>
<reference evidence="1" key="1">
    <citation type="submission" date="2018-05" db="EMBL/GenBank/DDBJ databases">
        <authorList>
            <person name="Lanie J.A."/>
            <person name="Ng W.-L."/>
            <person name="Kazmierczak K.M."/>
            <person name="Andrzejewski T.M."/>
            <person name="Davidsen T.M."/>
            <person name="Wayne K.J."/>
            <person name="Tettelin H."/>
            <person name="Glass J.I."/>
            <person name="Rusch D."/>
            <person name="Podicherti R."/>
            <person name="Tsui H.-C.T."/>
            <person name="Winkler M.E."/>
        </authorList>
    </citation>
    <scope>NUCLEOTIDE SEQUENCE</scope>
</reference>
<sequence length="49" mass="5725">LQFSYHRFDTEVDLDDQYILSSEMNGVKELQTLPLVKNHLAGNVNQKIY</sequence>
<proteinExistence type="predicted"/>
<evidence type="ECO:0000313" key="1">
    <source>
        <dbReference type="EMBL" id="SVD53924.1"/>
    </source>
</evidence>